<dbReference type="EMBL" id="JACAZI010000016">
    <property type="protein sequence ID" value="KAF7343078.1"/>
    <property type="molecule type" value="Genomic_DNA"/>
</dbReference>
<organism evidence="4 5">
    <name type="scientific">Mycena venus</name>
    <dbReference type="NCBI Taxonomy" id="2733690"/>
    <lineage>
        <taxon>Eukaryota</taxon>
        <taxon>Fungi</taxon>
        <taxon>Dikarya</taxon>
        <taxon>Basidiomycota</taxon>
        <taxon>Agaricomycotina</taxon>
        <taxon>Agaricomycetes</taxon>
        <taxon>Agaricomycetidae</taxon>
        <taxon>Agaricales</taxon>
        <taxon>Marasmiineae</taxon>
        <taxon>Mycenaceae</taxon>
        <taxon>Mycena</taxon>
    </lineage>
</organism>
<sequence length="357" mass="38263">MVLSFLLCSLFVLVSISSPSHEFNEISKREATGDSICTTYMCIAAVLNGSTVQYNLTSTGKGGAGWMAMGFGTQMANTPIIIMWENPDGYITLSQRQASGEVMPTVDANPPRVATLDTALSTASFNPTFVYTIHADNDTKQSLIYAFATVNPASSAVSAPLAQHLDFGTIQLDLTKSLSSSTPTSSPSPSILTSGPNSTSSTIPKKKLPVGAIAGGVVGGVTVILHRAHRESQSQYHQPWMGRKRRRPPRFLMHRKGGGSYLAVPQGQDAATMADELRTLKEEVQRLKDRAGEGTSTGASATVPTRSLSTMKREQTRVVQDHQQGLGFTDSLIHTDSGLRLTAGRMVDELPPTYAED</sequence>
<gene>
    <name evidence="4" type="ORF">MVEN_01738200</name>
</gene>
<dbReference type="InterPro" id="IPR015920">
    <property type="entry name" value="Cellobiose_DH-like_cyt"/>
</dbReference>
<dbReference type="SMART" id="SM00664">
    <property type="entry name" value="DoH"/>
    <property type="match status" value="1"/>
</dbReference>
<accession>A0A8H7CPS8</accession>
<dbReference type="PANTHER" id="PTHR47797">
    <property type="entry name" value="DEHYDROGENASE, PUTATIVE (AFU_ORTHOLOGUE AFUA_8G05805)-RELATED"/>
    <property type="match status" value="1"/>
</dbReference>
<keyword evidence="2" id="KW-0732">Signal</keyword>
<evidence type="ECO:0000313" key="5">
    <source>
        <dbReference type="Proteomes" id="UP000620124"/>
    </source>
</evidence>
<feature type="domain" description="DOMON" evidence="3">
    <location>
        <begin position="37"/>
        <end position="148"/>
    </location>
</feature>
<dbReference type="CDD" id="cd09630">
    <property type="entry name" value="CDH_like_cytochrome"/>
    <property type="match status" value="1"/>
</dbReference>
<dbReference type="OrthoDB" id="19261at2759"/>
<evidence type="ECO:0000256" key="2">
    <source>
        <dbReference type="SAM" id="SignalP"/>
    </source>
</evidence>
<evidence type="ECO:0000259" key="3">
    <source>
        <dbReference type="PROSITE" id="PS50836"/>
    </source>
</evidence>
<comment type="caution">
    <text evidence="4">The sequence shown here is derived from an EMBL/GenBank/DDBJ whole genome shotgun (WGS) entry which is preliminary data.</text>
</comment>
<dbReference type="InterPro" id="IPR005018">
    <property type="entry name" value="DOMON_domain"/>
</dbReference>
<dbReference type="SUPFAM" id="SSF49344">
    <property type="entry name" value="CBD9-like"/>
    <property type="match status" value="1"/>
</dbReference>
<dbReference type="Gene3D" id="2.60.40.1210">
    <property type="entry name" value="Cellobiose dehydrogenase, cytochrome domain"/>
    <property type="match status" value="1"/>
</dbReference>
<evidence type="ECO:0000313" key="4">
    <source>
        <dbReference type="EMBL" id="KAF7343078.1"/>
    </source>
</evidence>
<proteinExistence type="predicted"/>
<feature type="chain" id="PRO_5034898298" evidence="2">
    <location>
        <begin position="23"/>
        <end position="357"/>
    </location>
</feature>
<feature type="signal peptide" evidence="2">
    <location>
        <begin position="1"/>
        <end position="22"/>
    </location>
</feature>
<dbReference type="PANTHER" id="PTHR47797:SF1">
    <property type="entry name" value="CYTOCHROME B561 DOMAIN-CONTAINING PROTEIN-RELATED"/>
    <property type="match status" value="1"/>
</dbReference>
<keyword evidence="5" id="KW-1185">Reference proteome</keyword>
<name>A0A8H7CPS8_9AGAR</name>
<feature type="compositionally biased region" description="Low complexity" evidence="1">
    <location>
        <begin position="177"/>
        <end position="196"/>
    </location>
</feature>
<dbReference type="AlphaFoldDB" id="A0A8H7CPS8"/>
<feature type="region of interest" description="Disordered" evidence="1">
    <location>
        <begin position="177"/>
        <end position="205"/>
    </location>
</feature>
<protein>
    <submittedName>
        <fullName evidence="4">CBD9-like protein</fullName>
    </submittedName>
</protein>
<reference evidence="4" key="1">
    <citation type="submission" date="2020-05" db="EMBL/GenBank/DDBJ databases">
        <title>Mycena genomes resolve the evolution of fungal bioluminescence.</title>
        <authorList>
            <person name="Tsai I.J."/>
        </authorList>
    </citation>
    <scope>NUCLEOTIDE SEQUENCE</scope>
    <source>
        <strain evidence="4">CCC161011</strain>
    </source>
</reference>
<dbReference type="Proteomes" id="UP000620124">
    <property type="component" value="Unassembled WGS sequence"/>
</dbReference>
<dbReference type="PROSITE" id="PS50836">
    <property type="entry name" value="DOMON"/>
    <property type="match status" value="1"/>
</dbReference>
<evidence type="ECO:0000256" key="1">
    <source>
        <dbReference type="SAM" id="MobiDB-lite"/>
    </source>
</evidence>
<dbReference type="Pfam" id="PF16010">
    <property type="entry name" value="CDH-cyt"/>
    <property type="match status" value="1"/>
</dbReference>